<protein>
    <recommendedName>
        <fullName evidence="4">Carboxy-cis,cis-muconate cyclase</fullName>
    </recommendedName>
</protein>
<feature type="non-terminal residue" evidence="2">
    <location>
        <position position="1"/>
    </location>
</feature>
<dbReference type="GO" id="GO:0017057">
    <property type="term" value="F:6-phosphogluconolactonase activity"/>
    <property type="evidence" value="ECO:0007669"/>
    <property type="project" value="TreeGrafter"/>
</dbReference>
<dbReference type="PANTHER" id="PTHR30344">
    <property type="entry name" value="6-PHOSPHOGLUCONOLACTONASE-RELATED"/>
    <property type="match status" value="1"/>
</dbReference>
<dbReference type="FunFam" id="2.130.10.10:FF:000244">
    <property type="entry name" value="Carboxy-cis,cis-muconate cyclase"/>
    <property type="match status" value="1"/>
</dbReference>
<dbReference type="InterPro" id="IPR019405">
    <property type="entry name" value="Lactonase_7-beta_prop"/>
</dbReference>
<sequence>MKHHLMIGTWTPPGAIFTVEFDDEALTLKLIKRTPIPQDEPISWMTFDHAKKNIYGAAMKKWSCFTVKSSTEIIHHSSHPMEHDPMASKSDTNTRAIFCLAAKKPPYCLYGNPFYDHASHGNVFSVDATGSLASNIQNYSYFPKAGIHGMVFDQSETYLYSADLRGNKIWTHKKDPATGTLELVGELDAPDPGDHPRWVELHPSGHYLYVLMEAGNRLGVYVIDEKTHLPVFTQITYPLVPPSNYAGFNTECPKMYRSDVVFLSHSAKYLFATARSNSRDVTGYIAAFALGLNGEILRQICLNPTPTSGGHSNAVSPCDWSDEWLALTDDQDGWVEMYRWRDEFLGLAVLLVSRFIHYSFKMAAAPGLLYVTMQPRPNLPFNEFTDWYNNEHGPLRLRLDFVANGFRGRAIDFDQPQNKGKAPEELPEWVAYYDCTDVNGMTTEPYTVLRKEGVRSQREIDVMSNIKVDRRIFDFVESRSATGFKPAEELDPSQPETSKQGNVILAVCITLHPGKEAEFYRWLKEEHLDMLSKIPGWLRTRRFITSSKIPNPNNRNDDEIEYLTIHEFGPENGIGGPEHQAAQNTPFSKEIKEHTIKTIIRRTYKLHYTFGPAPRDLAILENKDLKPFESCDKLTRTIPASPSTSWPAIESFITTPDKTDIPFRLEGNSDPNAPTIVLSNCILVEWGIWNSFITTFFSNPANKKYRILRYHTRGRTNNAGSTPVTMDLLADDIIALLNALRIPKPRP</sequence>
<evidence type="ECO:0000313" key="3">
    <source>
        <dbReference type="Proteomes" id="UP000258309"/>
    </source>
</evidence>
<dbReference type="AlphaFoldDB" id="A0A3E2GS42"/>
<gene>
    <name evidence="2" type="ORF">B7463_g12755</name>
</gene>
<dbReference type="OrthoDB" id="1715191at2759"/>
<dbReference type="Gene3D" id="3.40.50.1820">
    <property type="entry name" value="alpha/beta hydrolase"/>
    <property type="match status" value="1"/>
</dbReference>
<dbReference type="SUPFAM" id="SSF75011">
    <property type="entry name" value="3-carboxy-cis,cis-mucoante lactonizing enzyme"/>
    <property type="match status" value="1"/>
</dbReference>
<evidence type="ECO:0008006" key="4">
    <source>
        <dbReference type="Google" id="ProtNLM"/>
    </source>
</evidence>
<dbReference type="InterPro" id="IPR015943">
    <property type="entry name" value="WD40/YVTN_repeat-like_dom_sf"/>
</dbReference>
<accession>A0A3E2GS42</accession>
<dbReference type="InterPro" id="IPR029058">
    <property type="entry name" value="AB_hydrolase_fold"/>
</dbReference>
<organism evidence="2 3">
    <name type="scientific">Scytalidium lignicola</name>
    <name type="common">Hyphomycete</name>
    <dbReference type="NCBI Taxonomy" id="5539"/>
    <lineage>
        <taxon>Eukaryota</taxon>
        <taxon>Fungi</taxon>
        <taxon>Dikarya</taxon>
        <taxon>Ascomycota</taxon>
        <taxon>Pezizomycotina</taxon>
        <taxon>Leotiomycetes</taxon>
        <taxon>Leotiomycetes incertae sedis</taxon>
        <taxon>Scytalidium</taxon>
    </lineage>
</organism>
<evidence type="ECO:0000313" key="2">
    <source>
        <dbReference type="EMBL" id="RFU23583.1"/>
    </source>
</evidence>
<dbReference type="EMBL" id="NCSJ02000750">
    <property type="protein sequence ID" value="RFU23583.1"/>
    <property type="molecule type" value="Genomic_DNA"/>
</dbReference>
<dbReference type="PANTHER" id="PTHR30344:SF4">
    <property type="entry name" value="CYCLASE, PUTATIVE (AFU_ORTHOLOGUE AFUA_6G11580)-RELATED"/>
    <property type="match status" value="1"/>
</dbReference>
<comment type="caution">
    <text evidence="2">The sequence shown here is derived from an EMBL/GenBank/DDBJ whole genome shotgun (WGS) entry which is preliminary data.</text>
</comment>
<dbReference type="SUPFAM" id="SSF53474">
    <property type="entry name" value="alpha/beta-Hydrolases"/>
    <property type="match status" value="1"/>
</dbReference>
<reference evidence="2 3" key="1">
    <citation type="submission" date="2018-05" db="EMBL/GenBank/DDBJ databases">
        <title>Draft genome sequence of Scytalidium lignicola DSM 105466, a ubiquitous saprotrophic fungus.</title>
        <authorList>
            <person name="Buettner E."/>
            <person name="Gebauer A.M."/>
            <person name="Hofrichter M."/>
            <person name="Liers C."/>
            <person name="Kellner H."/>
        </authorList>
    </citation>
    <scope>NUCLEOTIDE SEQUENCE [LARGE SCALE GENOMIC DNA]</scope>
    <source>
        <strain evidence="2 3">DSM 105466</strain>
    </source>
</reference>
<dbReference type="InterPro" id="IPR050282">
    <property type="entry name" value="Cycloisomerase_2"/>
</dbReference>
<name>A0A3E2GS42_SCYLI</name>
<comment type="similarity">
    <text evidence="1">Belongs to the cycloisomerase 2 family.</text>
</comment>
<feature type="non-terminal residue" evidence="2">
    <location>
        <position position="747"/>
    </location>
</feature>
<dbReference type="Pfam" id="PF10282">
    <property type="entry name" value="Lactonase"/>
    <property type="match status" value="1"/>
</dbReference>
<keyword evidence="3" id="KW-1185">Reference proteome</keyword>
<dbReference type="STRING" id="5539.A0A3E2GS42"/>
<dbReference type="Proteomes" id="UP000258309">
    <property type="component" value="Unassembled WGS sequence"/>
</dbReference>
<proteinExistence type="inferred from homology"/>
<dbReference type="Gene3D" id="2.130.10.10">
    <property type="entry name" value="YVTN repeat-like/Quinoprotein amine dehydrogenase"/>
    <property type="match status" value="1"/>
</dbReference>
<evidence type="ECO:0000256" key="1">
    <source>
        <dbReference type="ARBA" id="ARBA00005564"/>
    </source>
</evidence>